<gene>
    <name evidence="7" type="ORF">GSONMT00069822001</name>
</gene>
<dbReference type="EMBL" id="FR904449">
    <property type="protein sequence ID" value="CDQ63764.1"/>
    <property type="molecule type" value="Genomic_DNA"/>
</dbReference>
<evidence type="ECO:0000256" key="3">
    <source>
        <dbReference type="ARBA" id="ARBA00022729"/>
    </source>
</evidence>
<dbReference type="PaxDb" id="8022-A0A060WEY6"/>
<evidence type="ECO:0000256" key="1">
    <source>
        <dbReference type="ARBA" id="ARBA00005855"/>
    </source>
</evidence>
<comment type="similarity">
    <text evidence="1">Belongs to the carotenoid/retinoid oxidoreductase family. CrtISO subfamily.</text>
</comment>
<evidence type="ECO:0000313" key="8">
    <source>
        <dbReference type="Proteomes" id="UP000193380"/>
    </source>
</evidence>
<evidence type="ECO:0000256" key="5">
    <source>
        <dbReference type="ARBA" id="ARBA00022857"/>
    </source>
</evidence>
<reference evidence="7" key="1">
    <citation type="journal article" date="2014" name="Nat. Commun.">
        <title>The rainbow trout genome provides novel insights into evolution after whole-genome duplication in vertebrates.</title>
        <authorList>
            <person name="Berthelot C."/>
            <person name="Brunet F."/>
            <person name="Chalopin D."/>
            <person name="Juanchich A."/>
            <person name="Bernard M."/>
            <person name="Noel B."/>
            <person name="Bento P."/>
            <person name="Da Silva C."/>
            <person name="Labadie K."/>
            <person name="Alberti A."/>
            <person name="Aury J.M."/>
            <person name="Louis A."/>
            <person name="Dehais P."/>
            <person name="Bardou P."/>
            <person name="Montfort J."/>
            <person name="Klopp C."/>
            <person name="Cabau C."/>
            <person name="Gaspin C."/>
            <person name="Thorgaard G.H."/>
            <person name="Boussaha M."/>
            <person name="Quillet E."/>
            <person name="Guyomard R."/>
            <person name="Galiana D."/>
            <person name="Bobe J."/>
            <person name="Volff J.N."/>
            <person name="Genet C."/>
            <person name="Wincker P."/>
            <person name="Jaillon O."/>
            <person name="Roest Crollius H."/>
            <person name="Guiguen Y."/>
        </authorList>
    </citation>
    <scope>NUCLEOTIDE SEQUENCE [LARGE SCALE GENOMIC DNA]</scope>
</reference>
<name>A0A060WEY6_ONCMY</name>
<dbReference type="InterPro" id="IPR036188">
    <property type="entry name" value="FAD/NAD-bd_sf"/>
</dbReference>
<evidence type="ECO:0000256" key="2">
    <source>
        <dbReference type="ARBA" id="ARBA00022630"/>
    </source>
</evidence>
<keyword evidence="5" id="KW-0521">NADP</keyword>
<dbReference type="SUPFAM" id="SSF51905">
    <property type="entry name" value="FAD/NAD(P)-binding domain"/>
    <property type="match status" value="1"/>
</dbReference>
<keyword evidence="6" id="KW-0520">NAD</keyword>
<dbReference type="InterPro" id="IPR052206">
    <property type="entry name" value="Retinol_saturase"/>
</dbReference>
<protein>
    <submittedName>
        <fullName evidence="7">Uncharacterized protein</fullName>
    </submittedName>
</protein>
<evidence type="ECO:0000313" key="7">
    <source>
        <dbReference type="EMBL" id="CDQ63764.1"/>
    </source>
</evidence>
<accession>A0A060WEY6</accession>
<dbReference type="Proteomes" id="UP000193380">
    <property type="component" value="Unassembled WGS sequence"/>
</dbReference>
<dbReference type="Gene3D" id="3.50.50.60">
    <property type="entry name" value="FAD/NAD(P)-binding domain"/>
    <property type="match status" value="1"/>
</dbReference>
<evidence type="ECO:0000256" key="6">
    <source>
        <dbReference type="ARBA" id="ARBA00023027"/>
    </source>
</evidence>
<keyword evidence="2" id="KW-0285">Flavoprotein</keyword>
<keyword evidence="3" id="KW-0732">Signal</keyword>
<evidence type="ECO:0000256" key="4">
    <source>
        <dbReference type="ARBA" id="ARBA00022827"/>
    </source>
</evidence>
<dbReference type="PANTHER" id="PTHR46091">
    <property type="entry name" value="BLR7054 PROTEIN"/>
    <property type="match status" value="1"/>
</dbReference>
<keyword evidence="4" id="KW-0274">FAD</keyword>
<dbReference type="STRING" id="8022.A0A060WEY6"/>
<sequence length="303" mass="33875">MIYPHCPIQVSTSSVSSRLRIVFDQITQGQLEFVELDQHFDTIQIGEGEDKREYTIFSGKTEMEAHLKNQFPDDVTAIETFYKIMKVSAKKTHNLASLKLIPQWLALFLLKSGITNLCSSIYTLSGTGTFTSSSVTSSTLIVYFQFFPPHVSPPQGFQWDSSVMINALLLQHYKRGAYYPKGGASEISYHIIPVIQKSGGNVLVRAPVTQILVNNDGAAYGVKVRKGQEEVEVHAPTQTKPDIQERLDMTKHGRGSLLVFSGFDGTQEELGIVSTNFWLFKKNDMDGSEILHDDVDHGEIRVL</sequence>
<reference evidence="7" key="2">
    <citation type="submission" date="2014-03" db="EMBL/GenBank/DDBJ databases">
        <authorList>
            <person name="Genoscope - CEA"/>
        </authorList>
    </citation>
    <scope>NUCLEOTIDE SEQUENCE</scope>
</reference>
<proteinExistence type="inferred from homology"/>
<dbReference type="AlphaFoldDB" id="A0A060WEY6"/>
<organism evidence="7 8">
    <name type="scientific">Oncorhynchus mykiss</name>
    <name type="common">Rainbow trout</name>
    <name type="synonym">Salmo gairdneri</name>
    <dbReference type="NCBI Taxonomy" id="8022"/>
    <lineage>
        <taxon>Eukaryota</taxon>
        <taxon>Metazoa</taxon>
        <taxon>Chordata</taxon>
        <taxon>Craniata</taxon>
        <taxon>Vertebrata</taxon>
        <taxon>Euteleostomi</taxon>
        <taxon>Actinopterygii</taxon>
        <taxon>Neopterygii</taxon>
        <taxon>Teleostei</taxon>
        <taxon>Protacanthopterygii</taxon>
        <taxon>Salmoniformes</taxon>
        <taxon>Salmonidae</taxon>
        <taxon>Salmoninae</taxon>
        <taxon>Oncorhynchus</taxon>
    </lineage>
</organism>
<dbReference type="PANTHER" id="PTHR46091:SF2">
    <property type="entry name" value="AMINE OXIDASE DOMAIN-CONTAINING PROTEIN"/>
    <property type="match status" value="1"/>
</dbReference>